<organism evidence="1 2">
    <name type="scientific">Nakamurella aerolata</name>
    <dbReference type="NCBI Taxonomy" id="1656892"/>
    <lineage>
        <taxon>Bacteria</taxon>
        <taxon>Bacillati</taxon>
        <taxon>Actinomycetota</taxon>
        <taxon>Actinomycetes</taxon>
        <taxon>Nakamurellales</taxon>
        <taxon>Nakamurellaceae</taxon>
        <taxon>Nakamurella</taxon>
    </lineage>
</organism>
<dbReference type="Proteomes" id="UP000562984">
    <property type="component" value="Unassembled WGS sequence"/>
</dbReference>
<dbReference type="EMBL" id="JABEND010000016">
    <property type="protein sequence ID" value="NNG37626.1"/>
    <property type="molecule type" value="Genomic_DNA"/>
</dbReference>
<proteinExistence type="predicted"/>
<dbReference type="AlphaFoldDB" id="A0A849ADI1"/>
<reference evidence="1 2" key="1">
    <citation type="submission" date="2020-05" db="EMBL/GenBank/DDBJ databases">
        <title>Nakamurella sp. DB0629 isolated from air conditioner.</title>
        <authorList>
            <person name="Kim D.H."/>
            <person name="Kim D.-U."/>
        </authorList>
    </citation>
    <scope>NUCLEOTIDE SEQUENCE [LARGE SCALE GENOMIC DNA]</scope>
    <source>
        <strain evidence="1 2">DB0629</strain>
    </source>
</reference>
<evidence type="ECO:0000313" key="1">
    <source>
        <dbReference type="EMBL" id="NNG37626.1"/>
    </source>
</evidence>
<dbReference type="RefSeq" id="WP_171201321.1">
    <property type="nucleotide sequence ID" value="NZ_JABEND010000016.1"/>
</dbReference>
<evidence type="ECO:0000313" key="2">
    <source>
        <dbReference type="Proteomes" id="UP000562984"/>
    </source>
</evidence>
<gene>
    <name evidence="1" type="ORF">HKD39_18355</name>
</gene>
<sequence>MRLTNVAGKALGALGRKVAPAQASGFVRAVLERAIDGFGPLPGAAKSAEKALAANNGDTEAAIRDLIDSHTKMAGAQGFATNIGGLVTAAATIPANIAGLALVQCHLVAAIAYLRGYDLHDPNVRNAVLACMLGKSSVRQLVGDRRLPATPLGIATAASHDPAVDEQIAQTITAELIAGVGGKRLATFVGKRIPLVGGAVGGATDGYGTWQIGRYAAKELKPHPPKQFISGG</sequence>
<name>A0A849ADI1_9ACTN</name>
<dbReference type="Pfam" id="PF12787">
    <property type="entry name" value="EcsC"/>
    <property type="match status" value="1"/>
</dbReference>
<protein>
    <submittedName>
        <fullName evidence="1">EcsC family protein</fullName>
    </submittedName>
</protein>
<dbReference type="InterPro" id="IPR024787">
    <property type="entry name" value="EcsC"/>
</dbReference>
<keyword evidence="2" id="KW-1185">Reference proteome</keyword>
<comment type="caution">
    <text evidence="1">The sequence shown here is derived from an EMBL/GenBank/DDBJ whole genome shotgun (WGS) entry which is preliminary data.</text>
</comment>
<accession>A0A849ADI1</accession>